<dbReference type="PANTHER" id="PTHR14517">
    <property type="entry name" value="RIB43A-RELATED"/>
    <property type="match status" value="1"/>
</dbReference>
<protein>
    <recommendedName>
        <fullName evidence="12">RIB43A-like with coiled-coils protein 2</fullName>
    </recommendedName>
</protein>
<evidence type="ECO:0000256" key="7">
    <source>
        <dbReference type="ARBA" id="ARBA00023212"/>
    </source>
</evidence>
<evidence type="ECO:0000256" key="5">
    <source>
        <dbReference type="ARBA" id="ARBA00023054"/>
    </source>
</evidence>
<comment type="subcellular location">
    <subcellularLocation>
        <location evidence="1">Cytoplasm</location>
        <location evidence="1">Cytoskeleton</location>
        <location evidence="1">Flagellum axoneme</location>
    </subcellularLocation>
</comment>
<dbReference type="AlphaFoldDB" id="A0A820TKJ6"/>
<sequence length="170" mass="20689">MFLLNLPINIKEQAAIERRRSEEQKRLSRIFNVKYRTIGIDKTALDEQVQERQYMKELEKQRNDAFDREMIRNDLKQRLLEQEDFSEQRQCAQELNNYRLLYQKPEDSREWDLNDPKKWKKLTPARISDDDPRLSLSSGQKFAGEDLQKSIRKKFQQEQLKNYFDLQVKF</sequence>
<dbReference type="Proteomes" id="UP000663873">
    <property type="component" value="Unassembled WGS sequence"/>
</dbReference>
<evidence type="ECO:0008006" key="12">
    <source>
        <dbReference type="Google" id="ProtNLM"/>
    </source>
</evidence>
<name>A0A820TKJ6_9BILA</name>
<keyword evidence="7" id="KW-0206">Cytoskeleton</keyword>
<evidence type="ECO:0000256" key="1">
    <source>
        <dbReference type="ARBA" id="ARBA00004611"/>
    </source>
</evidence>
<evidence type="ECO:0000256" key="8">
    <source>
        <dbReference type="ARBA" id="ARBA00023273"/>
    </source>
</evidence>
<dbReference type="EMBL" id="CAJOBP010005353">
    <property type="protein sequence ID" value="CAF4467054.1"/>
    <property type="molecule type" value="Genomic_DNA"/>
</dbReference>
<comment type="caution">
    <text evidence="10">The sequence shown here is derived from an EMBL/GenBank/DDBJ whole genome shotgun (WGS) entry which is preliminary data.</text>
</comment>
<evidence type="ECO:0000256" key="3">
    <source>
        <dbReference type="ARBA" id="ARBA00022490"/>
    </source>
</evidence>
<evidence type="ECO:0000256" key="9">
    <source>
        <dbReference type="ARBA" id="ARBA00046435"/>
    </source>
</evidence>
<comment type="similarity">
    <text evidence="2">Belongs to the RIB43A family.</text>
</comment>
<keyword evidence="5" id="KW-0175">Coiled coil</keyword>
<keyword evidence="4" id="KW-0282">Flagellum</keyword>
<accession>A0A820TKJ6</accession>
<evidence type="ECO:0000256" key="2">
    <source>
        <dbReference type="ARBA" id="ARBA00006875"/>
    </source>
</evidence>
<evidence type="ECO:0000313" key="10">
    <source>
        <dbReference type="EMBL" id="CAF4467054.1"/>
    </source>
</evidence>
<comment type="subunit">
    <text evidence="9">Microtubule inner protein component of sperm flagellar doublet microtubules.</text>
</comment>
<organism evidence="10 11">
    <name type="scientific">Rotaria socialis</name>
    <dbReference type="NCBI Taxonomy" id="392032"/>
    <lineage>
        <taxon>Eukaryota</taxon>
        <taxon>Metazoa</taxon>
        <taxon>Spiralia</taxon>
        <taxon>Gnathifera</taxon>
        <taxon>Rotifera</taxon>
        <taxon>Eurotatoria</taxon>
        <taxon>Bdelloidea</taxon>
        <taxon>Philodinida</taxon>
        <taxon>Philodinidae</taxon>
        <taxon>Rotaria</taxon>
    </lineage>
</organism>
<reference evidence="10" key="1">
    <citation type="submission" date="2021-02" db="EMBL/GenBank/DDBJ databases">
        <authorList>
            <person name="Nowell W R."/>
        </authorList>
    </citation>
    <scope>NUCLEOTIDE SEQUENCE</scope>
</reference>
<evidence type="ECO:0000256" key="6">
    <source>
        <dbReference type="ARBA" id="ARBA00023069"/>
    </source>
</evidence>
<proteinExistence type="inferred from homology"/>
<gene>
    <name evidence="10" type="ORF">UJA718_LOCUS23931</name>
</gene>
<keyword evidence="6" id="KW-0969">Cilium</keyword>
<dbReference type="InterPro" id="IPR008805">
    <property type="entry name" value="RIB43A"/>
</dbReference>
<keyword evidence="8" id="KW-0966">Cell projection</keyword>
<keyword evidence="11" id="KW-1185">Reference proteome</keyword>
<dbReference type="Pfam" id="PF05914">
    <property type="entry name" value="RIB43A"/>
    <property type="match status" value="1"/>
</dbReference>
<keyword evidence="3" id="KW-0963">Cytoplasm</keyword>
<evidence type="ECO:0000256" key="4">
    <source>
        <dbReference type="ARBA" id="ARBA00022846"/>
    </source>
</evidence>
<dbReference type="PANTHER" id="PTHR14517:SF6">
    <property type="entry name" value="RE41410P"/>
    <property type="match status" value="1"/>
</dbReference>
<evidence type="ECO:0000313" key="11">
    <source>
        <dbReference type="Proteomes" id="UP000663873"/>
    </source>
</evidence>